<evidence type="ECO:0000256" key="4">
    <source>
        <dbReference type="ARBA" id="ARBA00023163"/>
    </source>
</evidence>
<protein>
    <submittedName>
        <fullName evidence="6">MerR family transcriptional regulator</fullName>
    </submittedName>
</protein>
<proteinExistence type="predicted"/>
<dbReference type="SMART" id="SM00422">
    <property type="entry name" value="HTH_MERR"/>
    <property type="match status" value="1"/>
</dbReference>
<name>A0AAW8SQC2_9ENTE</name>
<dbReference type="SUPFAM" id="SSF89082">
    <property type="entry name" value="Antibiotic binding domain of TipA-like multidrug resistance regulators"/>
    <property type="match status" value="1"/>
</dbReference>
<dbReference type="InterPro" id="IPR009061">
    <property type="entry name" value="DNA-bd_dom_put_sf"/>
</dbReference>
<dbReference type="InterPro" id="IPR012925">
    <property type="entry name" value="TipAS_dom"/>
</dbReference>
<evidence type="ECO:0000256" key="2">
    <source>
        <dbReference type="ARBA" id="ARBA00023125"/>
    </source>
</evidence>
<dbReference type="Gene3D" id="1.10.1660.10">
    <property type="match status" value="1"/>
</dbReference>
<gene>
    <name evidence="6" type="ORF">P7D78_02470</name>
</gene>
<organism evidence="6 7">
    <name type="scientific">Enterococcus raffinosus</name>
    <dbReference type="NCBI Taxonomy" id="71452"/>
    <lineage>
        <taxon>Bacteria</taxon>
        <taxon>Bacillati</taxon>
        <taxon>Bacillota</taxon>
        <taxon>Bacilli</taxon>
        <taxon>Lactobacillales</taxon>
        <taxon>Enterococcaceae</taxon>
        <taxon>Enterococcus</taxon>
    </lineage>
</organism>
<dbReference type="PRINTS" id="PR00040">
    <property type="entry name" value="HTHMERR"/>
</dbReference>
<dbReference type="InterPro" id="IPR047057">
    <property type="entry name" value="MerR_fam"/>
</dbReference>
<dbReference type="Proteomes" id="UP001249240">
    <property type="component" value="Unassembled WGS sequence"/>
</dbReference>
<dbReference type="PANTHER" id="PTHR30204:SF90">
    <property type="entry name" value="HTH-TYPE TRANSCRIPTIONAL ACTIVATOR MTA"/>
    <property type="match status" value="1"/>
</dbReference>
<keyword evidence="3" id="KW-0010">Activator</keyword>
<accession>A0AAW8SQC2</accession>
<dbReference type="PANTHER" id="PTHR30204">
    <property type="entry name" value="REDOX-CYCLING DRUG-SENSING TRANSCRIPTIONAL ACTIVATOR SOXR"/>
    <property type="match status" value="1"/>
</dbReference>
<evidence type="ECO:0000259" key="5">
    <source>
        <dbReference type="PROSITE" id="PS50937"/>
    </source>
</evidence>
<dbReference type="InterPro" id="IPR036244">
    <property type="entry name" value="TipA-like_antibiotic-bd"/>
</dbReference>
<keyword evidence="2" id="KW-0238">DNA-binding</keyword>
<evidence type="ECO:0000256" key="1">
    <source>
        <dbReference type="ARBA" id="ARBA00023015"/>
    </source>
</evidence>
<dbReference type="GO" id="GO:0003677">
    <property type="term" value="F:DNA binding"/>
    <property type="evidence" value="ECO:0007669"/>
    <property type="project" value="UniProtKB-KW"/>
</dbReference>
<evidence type="ECO:0000256" key="3">
    <source>
        <dbReference type="ARBA" id="ARBA00023159"/>
    </source>
</evidence>
<dbReference type="GO" id="GO:0003700">
    <property type="term" value="F:DNA-binding transcription factor activity"/>
    <property type="evidence" value="ECO:0007669"/>
    <property type="project" value="InterPro"/>
</dbReference>
<dbReference type="PROSITE" id="PS50937">
    <property type="entry name" value="HTH_MERR_2"/>
    <property type="match status" value="1"/>
</dbReference>
<dbReference type="Gene3D" id="1.10.490.50">
    <property type="entry name" value="Antibiotic binding domain of TipA-like multidrug resistance regulators"/>
    <property type="match status" value="1"/>
</dbReference>
<keyword evidence="4" id="KW-0804">Transcription</keyword>
<dbReference type="AlphaFoldDB" id="A0AAW8SQC2"/>
<dbReference type="Pfam" id="PF13411">
    <property type="entry name" value="MerR_1"/>
    <property type="match status" value="1"/>
</dbReference>
<dbReference type="EMBL" id="JARPXM010000001">
    <property type="protein sequence ID" value="MDT2536977.1"/>
    <property type="molecule type" value="Genomic_DNA"/>
</dbReference>
<dbReference type="InterPro" id="IPR000551">
    <property type="entry name" value="MerR-type_HTH_dom"/>
</dbReference>
<dbReference type="CDD" id="cd01106">
    <property type="entry name" value="HTH_TipAL-Mta"/>
    <property type="match status" value="1"/>
</dbReference>
<dbReference type="RefSeq" id="WP_028020775.1">
    <property type="nucleotide sequence ID" value="NZ_CABLCA010000081.1"/>
</dbReference>
<dbReference type="Pfam" id="PF07739">
    <property type="entry name" value="TipAS"/>
    <property type="match status" value="1"/>
</dbReference>
<keyword evidence="1" id="KW-0805">Transcription regulation</keyword>
<dbReference type="SUPFAM" id="SSF46955">
    <property type="entry name" value="Putative DNA-binding domain"/>
    <property type="match status" value="1"/>
</dbReference>
<sequence>MEYTIKEVAEISELSIRTLLFYEKRGLLMPADLDGAGYRRYAEKEMDKLQQILLYQSAGVPLRVIKNLVDRPAERILETLLEQRAKVVEKQEELARLLQAFDNTLLYYKGEIKMMNKERFGTLQHKSLIENEENYGEEIRESYGGVAVESSNQNWLEMSDFDYLKMDDIENQLFDKLSRYIKEGGVPSSLAEEIFSLHRLWLQYSWEKYTKEAHRSLSELYLSDEHFTDYYDEKCGLGATEALCEIIQYYTK</sequence>
<comment type="caution">
    <text evidence="6">The sequence shown here is derived from an EMBL/GenBank/DDBJ whole genome shotgun (WGS) entry which is preliminary data.</text>
</comment>
<feature type="domain" description="HTH merR-type" evidence="5">
    <location>
        <begin position="1"/>
        <end position="71"/>
    </location>
</feature>
<reference evidence="6" key="1">
    <citation type="submission" date="2023-03" db="EMBL/GenBank/DDBJ databases">
        <authorList>
            <person name="Shen W."/>
            <person name="Cai J."/>
        </authorList>
    </citation>
    <scope>NUCLEOTIDE SEQUENCE</scope>
    <source>
        <strain evidence="6">B646-2</strain>
    </source>
</reference>
<evidence type="ECO:0000313" key="7">
    <source>
        <dbReference type="Proteomes" id="UP001249240"/>
    </source>
</evidence>
<evidence type="ECO:0000313" key="6">
    <source>
        <dbReference type="EMBL" id="MDT2536977.1"/>
    </source>
</evidence>
<dbReference type="GeneID" id="67042284"/>